<comment type="caution">
    <text evidence="6">The sequence shown here is derived from an EMBL/GenBank/DDBJ whole genome shotgun (WGS) entry which is preliminary data.</text>
</comment>
<dbReference type="PANTHER" id="PTHR15818:SF2">
    <property type="entry name" value="G-PATCH DOMAIN AND KOW MOTIFS-CONTAINING PROTEIN"/>
    <property type="match status" value="1"/>
</dbReference>
<dbReference type="InterPro" id="IPR026822">
    <property type="entry name" value="Spp2/MOS2_G-patch"/>
</dbReference>
<dbReference type="PANTHER" id="PTHR15818">
    <property type="entry name" value="G PATCH AND KOW-CONTAINING"/>
    <property type="match status" value="1"/>
</dbReference>
<evidence type="ECO:0000313" key="7">
    <source>
        <dbReference type="Proteomes" id="UP001491310"/>
    </source>
</evidence>
<evidence type="ECO:0000313" key="6">
    <source>
        <dbReference type="EMBL" id="KAK9904044.1"/>
    </source>
</evidence>
<evidence type="ECO:0000256" key="2">
    <source>
        <dbReference type="ARBA" id="ARBA00022737"/>
    </source>
</evidence>
<evidence type="ECO:0000256" key="1">
    <source>
        <dbReference type="ARBA" id="ARBA00004123"/>
    </source>
</evidence>
<feature type="compositionally biased region" description="Acidic residues" evidence="4">
    <location>
        <begin position="381"/>
        <end position="390"/>
    </location>
</feature>
<feature type="region of interest" description="Disordered" evidence="4">
    <location>
        <begin position="1"/>
        <end position="23"/>
    </location>
</feature>
<feature type="compositionally biased region" description="Basic and acidic residues" evidence="4">
    <location>
        <begin position="363"/>
        <end position="380"/>
    </location>
</feature>
<dbReference type="SMART" id="SM00443">
    <property type="entry name" value="G_patch"/>
    <property type="match status" value="1"/>
</dbReference>
<comment type="subcellular location">
    <subcellularLocation>
        <location evidence="1">Nucleus</location>
    </subcellularLocation>
</comment>
<dbReference type="Pfam" id="PF12656">
    <property type="entry name" value="G-patch_2"/>
    <property type="match status" value="1"/>
</dbReference>
<dbReference type="InterPro" id="IPR045166">
    <property type="entry name" value="Spp2-like"/>
</dbReference>
<dbReference type="Gene3D" id="2.30.30.140">
    <property type="match status" value="1"/>
</dbReference>
<keyword evidence="2" id="KW-0677">Repeat</keyword>
<dbReference type="Proteomes" id="UP001491310">
    <property type="component" value="Unassembled WGS sequence"/>
</dbReference>
<dbReference type="Pfam" id="PF25088">
    <property type="entry name" value="GPKOW_C"/>
    <property type="match status" value="1"/>
</dbReference>
<feature type="domain" description="G-patch" evidence="5">
    <location>
        <begin position="185"/>
        <end position="231"/>
    </location>
</feature>
<dbReference type="PROSITE" id="PS50174">
    <property type="entry name" value="G_PATCH"/>
    <property type="match status" value="1"/>
</dbReference>
<evidence type="ECO:0000259" key="5">
    <source>
        <dbReference type="PROSITE" id="PS50174"/>
    </source>
</evidence>
<accession>A0ABR2YFY7</accession>
<feature type="compositionally biased region" description="Basic residues" evidence="4">
    <location>
        <begin position="347"/>
        <end position="362"/>
    </location>
</feature>
<dbReference type="CDD" id="cd13153">
    <property type="entry name" value="KOW_GPKOW_B"/>
    <property type="match status" value="1"/>
</dbReference>
<sequence length="515" mass="56338">MSSTQNGAPAQDSENRTNGTAAGFSLTFAKKRTAGGGLVNVQPKEESRRELVSGFSGGQLELTDPAAPVQGGKRTIAKLENTFQVGVGPKKFNPSRFLPSQDNPEANGDRFELAAPEVSKEEVTYGLQKRAKPSAPETNGAGPSREDPLNGLSVTSREWEAARFKQDVESLPEVAGLDAYEAMPVEAFGEAMLRGMGWQEGKSVGKNAKQIVNAKEYVRRPEKLGLGATPAAMMPKPKKYIRQGESREAKKDMIYVDADGHQKHVKDENAKLVEREKRGAHVGKTMRCVAGTHAGLLCEVLALEPKVGDRSQRATVRLQPSAETVSVRVKELGEKHESAEEPENGHSKRKHKEHKHDRKQHKHDKDRSRDGEAGRGRPSADEEAQEEDGREAERPWLANHVIVKIIDKKLRGGRLYLKRAEVVDVPEPTRCSLVLLEGGEMLSGVAQAALETVVPKENNSRLLVVGGPLRGQRARLLSRSVEHAAVAVKLTSDFSVHKLSFDDVSEYAGEFGEEE</sequence>
<feature type="region of interest" description="Disordered" evidence="4">
    <location>
        <begin position="87"/>
        <end position="153"/>
    </location>
</feature>
<evidence type="ECO:0000256" key="3">
    <source>
        <dbReference type="ARBA" id="ARBA00023242"/>
    </source>
</evidence>
<dbReference type="InterPro" id="IPR041994">
    <property type="entry name" value="GPKOW_KOW2"/>
</dbReference>
<name>A0ABR2YFY7_9CHLO</name>
<dbReference type="InterPro" id="IPR000467">
    <property type="entry name" value="G_patch_dom"/>
</dbReference>
<proteinExistence type="predicted"/>
<feature type="region of interest" description="Disordered" evidence="4">
    <location>
        <begin position="37"/>
        <end position="68"/>
    </location>
</feature>
<feature type="region of interest" description="Disordered" evidence="4">
    <location>
        <begin position="308"/>
        <end position="327"/>
    </location>
</feature>
<reference evidence="6 7" key="1">
    <citation type="journal article" date="2024" name="Nat. Commun.">
        <title>Phylogenomics reveals the evolutionary origins of lichenization in chlorophyte algae.</title>
        <authorList>
            <person name="Puginier C."/>
            <person name="Libourel C."/>
            <person name="Otte J."/>
            <person name="Skaloud P."/>
            <person name="Haon M."/>
            <person name="Grisel S."/>
            <person name="Petersen M."/>
            <person name="Berrin J.G."/>
            <person name="Delaux P.M."/>
            <person name="Dal Grande F."/>
            <person name="Keller J."/>
        </authorList>
    </citation>
    <scope>NUCLEOTIDE SEQUENCE [LARGE SCALE GENOMIC DNA]</scope>
    <source>
        <strain evidence="6 7">SAG 216-7</strain>
    </source>
</reference>
<organism evidence="6 7">
    <name type="scientific">Coccomyxa subellipsoidea</name>
    <dbReference type="NCBI Taxonomy" id="248742"/>
    <lineage>
        <taxon>Eukaryota</taxon>
        <taxon>Viridiplantae</taxon>
        <taxon>Chlorophyta</taxon>
        <taxon>core chlorophytes</taxon>
        <taxon>Trebouxiophyceae</taxon>
        <taxon>Trebouxiophyceae incertae sedis</taxon>
        <taxon>Coccomyxaceae</taxon>
        <taxon>Coccomyxa</taxon>
    </lineage>
</organism>
<evidence type="ECO:0000256" key="4">
    <source>
        <dbReference type="SAM" id="MobiDB-lite"/>
    </source>
</evidence>
<feature type="compositionally biased region" description="Basic and acidic residues" evidence="4">
    <location>
        <begin position="107"/>
        <end position="123"/>
    </location>
</feature>
<feature type="region of interest" description="Disordered" evidence="4">
    <location>
        <begin position="332"/>
        <end position="392"/>
    </location>
</feature>
<dbReference type="EMBL" id="JALJOT010000013">
    <property type="protein sequence ID" value="KAK9904044.1"/>
    <property type="molecule type" value="Genomic_DNA"/>
</dbReference>
<protein>
    <recommendedName>
        <fullName evidence="5">G-patch domain-containing protein</fullName>
    </recommendedName>
</protein>
<gene>
    <name evidence="6" type="ORF">WJX75_003273</name>
</gene>
<keyword evidence="7" id="KW-1185">Reference proteome</keyword>
<keyword evidence="3" id="KW-0539">Nucleus</keyword>
<feature type="compositionally biased region" description="Basic and acidic residues" evidence="4">
    <location>
        <begin position="332"/>
        <end position="346"/>
    </location>
</feature>